<keyword evidence="2" id="KW-0812">Transmembrane</keyword>
<feature type="region of interest" description="Disordered" evidence="1">
    <location>
        <begin position="109"/>
        <end position="160"/>
    </location>
</feature>
<reference evidence="3 4" key="1">
    <citation type="submission" date="2020-10" db="EMBL/GenBank/DDBJ databases">
        <title>The Coptis chinensis genome and diversification of protoberbering-type alkaloids.</title>
        <authorList>
            <person name="Wang B."/>
            <person name="Shu S."/>
            <person name="Song C."/>
            <person name="Liu Y."/>
        </authorList>
    </citation>
    <scope>NUCLEOTIDE SEQUENCE [LARGE SCALE GENOMIC DNA]</scope>
    <source>
        <strain evidence="3">HL-2020</strain>
        <tissue evidence="3">Leaf</tissue>
    </source>
</reference>
<keyword evidence="2" id="KW-0472">Membrane</keyword>
<keyword evidence="2" id="KW-1133">Transmembrane helix</keyword>
<dbReference type="InterPro" id="IPR040411">
    <property type="entry name" value="At5g23160-like"/>
</dbReference>
<evidence type="ECO:0000256" key="2">
    <source>
        <dbReference type="SAM" id="Phobius"/>
    </source>
</evidence>
<keyword evidence="4" id="KW-1185">Reference proteome</keyword>
<sequence length="275" mass="31583">MTNNKNRVRRTKSSWLCFGPVSCTGSDKETDHDLGPVYMKVVKEDNPKKMKSTSEKMIVGRSQKRSPRRIFSRIAKAVFFEASMKKSRKVQQDPYHILRNLSTKNEKISDVKSSRKLLKNPKIEEGNSKNSSMGTSSFRFSSSNSSCTSSSTESSSTLSSLSEQKNSKSFRSISFEPKQNALEDLKPKTIKKIYSSTANGLFLLLMSLMCLIFWGRVCAIICTSTWIYFSPLRRKTEDEDEEVVEKKIEKERMESREYKKRVVMEGFLERSHSRV</sequence>
<protein>
    <submittedName>
        <fullName evidence="3">Uncharacterized protein</fullName>
    </submittedName>
</protein>
<evidence type="ECO:0000313" key="3">
    <source>
        <dbReference type="EMBL" id="KAF9590357.1"/>
    </source>
</evidence>
<name>A0A835H231_9MAGN</name>
<proteinExistence type="predicted"/>
<accession>A0A835H231</accession>
<evidence type="ECO:0000256" key="1">
    <source>
        <dbReference type="SAM" id="MobiDB-lite"/>
    </source>
</evidence>
<dbReference type="EMBL" id="JADFTS010000009">
    <property type="protein sequence ID" value="KAF9590357.1"/>
    <property type="molecule type" value="Genomic_DNA"/>
</dbReference>
<comment type="caution">
    <text evidence="3">The sequence shown here is derived from an EMBL/GenBank/DDBJ whole genome shotgun (WGS) entry which is preliminary data.</text>
</comment>
<organism evidence="3 4">
    <name type="scientific">Coptis chinensis</name>
    <dbReference type="NCBI Taxonomy" id="261450"/>
    <lineage>
        <taxon>Eukaryota</taxon>
        <taxon>Viridiplantae</taxon>
        <taxon>Streptophyta</taxon>
        <taxon>Embryophyta</taxon>
        <taxon>Tracheophyta</taxon>
        <taxon>Spermatophyta</taxon>
        <taxon>Magnoliopsida</taxon>
        <taxon>Ranunculales</taxon>
        <taxon>Ranunculaceae</taxon>
        <taxon>Coptidoideae</taxon>
        <taxon>Coptis</taxon>
    </lineage>
</organism>
<dbReference type="PANTHER" id="PTHR34379:SF6">
    <property type="entry name" value="PROTEIN 3F"/>
    <property type="match status" value="1"/>
</dbReference>
<gene>
    <name evidence="3" type="ORF">IFM89_033883</name>
</gene>
<dbReference type="OrthoDB" id="1886721at2759"/>
<evidence type="ECO:0000313" key="4">
    <source>
        <dbReference type="Proteomes" id="UP000631114"/>
    </source>
</evidence>
<dbReference type="AlphaFoldDB" id="A0A835H231"/>
<dbReference type="Proteomes" id="UP000631114">
    <property type="component" value="Unassembled WGS sequence"/>
</dbReference>
<feature type="transmembrane region" description="Helical" evidence="2">
    <location>
        <begin position="201"/>
        <end position="229"/>
    </location>
</feature>
<feature type="compositionally biased region" description="Low complexity" evidence="1">
    <location>
        <begin position="131"/>
        <end position="160"/>
    </location>
</feature>
<dbReference type="PANTHER" id="PTHR34379">
    <property type="entry name" value="OS07G0553800 PROTEIN"/>
    <property type="match status" value="1"/>
</dbReference>